<organism evidence="2 3">
    <name type="scientific">Cohnella phaseoli</name>
    <dbReference type="NCBI Taxonomy" id="456490"/>
    <lineage>
        <taxon>Bacteria</taxon>
        <taxon>Bacillati</taxon>
        <taxon>Bacillota</taxon>
        <taxon>Bacilli</taxon>
        <taxon>Bacillales</taxon>
        <taxon>Paenibacillaceae</taxon>
        <taxon>Cohnella</taxon>
    </lineage>
</organism>
<keyword evidence="3" id="KW-1185">Reference proteome</keyword>
<protein>
    <submittedName>
        <fullName evidence="2">Putative membrane protein</fullName>
    </submittedName>
</protein>
<keyword evidence="1" id="KW-1133">Transmembrane helix</keyword>
<dbReference type="EMBL" id="QRDZ01000014">
    <property type="protein sequence ID" value="RED75663.1"/>
    <property type="molecule type" value="Genomic_DNA"/>
</dbReference>
<evidence type="ECO:0000256" key="1">
    <source>
        <dbReference type="SAM" id="Phobius"/>
    </source>
</evidence>
<feature type="transmembrane region" description="Helical" evidence="1">
    <location>
        <begin position="20"/>
        <end position="37"/>
    </location>
</feature>
<evidence type="ECO:0000313" key="3">
    <source>
        <dbReference type="Proteomes" id="UP000256977"/>
    </source>
</evidence>
<keyword evidence="1" id="KW-0812">Transmembrane</keyword>
<gene>
    <name evidence="2" type="ORF">DFP98_11418</name>
</gene>
<feature type="transmembrane region" description="Helical" evidence="1">
    <location>
        <begin position="80"/>
        <end position="98"/>
    </location>
</feature>
<proteinExistence type="predicted"/>
<dbReference type="Proteomes" id="UP000256977">
    <property type="component" value="Unassembled WGS sequence"/>
</dbReference>
<evidence type="ECO:0000313" key="2">
    <source>
        <dbReference type="EMBL" id="RED75663.1"/>
    </source>
</evidence>
<dbReference type="RefSeq" id="WP_116061983.1">
    <property type="nucleotide sequence ID" value="NZ_QRDZ01000014.1"/>
</dbReference>
<sequence length="112" mass="11972">MNAENTELQAEPTDIANNKGMAILGYILFFIPLLAAKQSRFAMYHANQGLILFLALVAINIVSTIIPVIGWLLIGPLANLALFILAILGIVNAAGGKCKPLPLIGGFKLIHH</sequence>
<comment type="caution">
    <text evidence="2">The sequence shown here is derived from an EMBL/GenBank/DDBJ whole genome shotgun (WGS) entry which is preliminary data.</text>
</comment>
<reference evidence="2 3" key="1">
    <citation type="submission" date="2018-07" db="EMBL/GenBank/DDBJ databases">
        <title>Genomic Encyclopedia of Type Strains, Phase III (KMG-III): the genomes of soil and plant-associated and newly described type strains.</title>
        <authorList>
            <person name="Whitman W."/>
        </authorList>
    </citation>
    <scope>NUCLEOTIDE SEQUENCE [LARGE SCALE GENOMIC DNA]</scope>
    <source>
        <strain evidence="2 3">CECT 7287</strain>
    </source>
</reference>
<keyword evidence="1" id="KW-0472">Membrane</keyword>
<dbReference type="AlphaFoldDB" id="A0A3D9JNK5"/>
<name>A0A3D9JNK5_9BACL</name>
<feature type="transmembrane region" description="Helical" evidence="1">
    <location>
        <begin position="49"/>
        <end position="74"/>
    </location>
</feature>
<dbReference type="OrthoDB" id="7595353at2"/>
<accession>A0A3D9JNK5</accession>